<keyword evidence="6" id="KW-0931">ER-Golgi transport</keyword>
<evidence type="ECO:0000256" key="7">
    <source>
        <dbReference type="ARBA" id="ARBA00022927"/>
    </source>
</evidence>
<evidence type="ECO:0000256" key="6">
    <source>
        <dbReference type="ARBA" id="ARBA00022892"/>
    </source>
</evidence>
<dbReference type="EMBL" id="KZ995196">
    <property type="protein sequence ID" value="RKO91172.1"/>
    <property type="molecule type" value="Genomic_DNA"/>
</dbReference>
<evidence type="ECO:0000256" key="12">
    <source>
        <dbReference type="ARBA" id="ARBA00070396"/>
    </source>
</evidence>
<dbReference type="InterPro" id="IPR024156">
    <property type="entry name" value="Small_GTPase_ARF"/>
</dbReference>
<evidence type="ECO:0000313" key="16">
    <source>
        <dbReference type="Proteomes" id="UP000269721"/>
    </source>
</evidence>
<dbReference type="GO" id="GO:0046872">
    <property type="term" value="F:metal ion binding"/>
    <property type="evidence" value="ECO:0007669"/>
    <property type="project" value="UniProtKB-KW"/>
</dbReference>
<comment type="subcellular location">
    <subcellularLocation>
        <location evidence="1">Golgi apparatus</location>
    </subcellularLocation>
</comment>
<dbReference type="SUPFAM" id="SSF52540">
    <property type="entry name" value="P-loop containing nucleoside triphosphate hydrolases"/>
    <property type="match status" value="1"/>
</dbReference>
<evidence type="ECO:0000256" key="4">
    <source>
        <dbReference type="ARBA" id="ARBA00022707"/>
    </source>
</evidence>
<accession>A0A4P9WFI7</accession>
<dbReference type="PANTHER" id="PTHR11711">
    <property type="entry name" value="ADP RIBOSYLATION FACTOR-RELATED"/>
    <property type="match status" value="1"/>
</dbReference>
<evidence type="ECO:0000313" key="15">
    <source>
        <dbReference type="EMBL" id="RKO91172.1"/>
    </source>
</evidence>
<keyword evidence="16" id="KW-1185">Reference proteome</keyword>
<dbReference type="GO" id="GO:0015031">
    <property type="term" value="P:protein transport"/>
    <property type="evidence" value="ECO:0007669"/>
    <property type="project" value="UniProtKB-KW"/>
</dbReference>
<evidence type="ECO:0000256" key="9">
    <source>
        <dbReference type="ARBA" id="ARBA00023134"/>
    </source>
</evidence>
<sequence length="168" mass="18744">MGLSISNLFQGLWGKKELRILMVGLDAAGKATILYKLKIGENVNPIPTIVRAGFALSGGTVPRCWSDRLPLKGIIFVVDSNDRDRVDEARDELQRILNTDELRDTPLLDFATKQDLPNAMSTSEMTNKLGLQSLHPRGWYIQATSATKGVGLYEGLEWLSTNLKRRMK</sequence>
<dbReference type="PROSITE" id="PS51417">
    <property type="entry name" value="ARF"/>
    <property type="match status" value="1"/>
</dbReference>
<keyword evidence="9 13" id="KW-0342">GTP-binding</keyword>
<evidence type="ECO:0000256" key="2">
    <source>
        <dbReference type="ARBA" id="ARBA00010290"/>
    </source>
</evidence>
<dbReference type="SMART" id="SM00177">
    <property type="entry name" value="ARF"/>
    <property type="match status" value="1"/>
</dbReference>
<organism evidence="15 16">
    <name type="scientific">Blyttiomyces helicus</name>
    <dbReference type="NCBI Taxonomy" id="388810"/>
    <lineage>
        <taxon>Eukaryota</taxon>
        <taxon>Fungi</taxon>
        <taxon>Fungi incertae sedis</taxon>
        <taxon>Chytridiomycota</taxon>
        <taxon>Chytridiomycota incertae sedis</taxon>
        <taxon>Chytridiomycetes</taxon>
        <taxon>Chytridiomycetes incertae sedis</taxon>
        <taxon>Blyttiomyces</taxon>
    </lineage>
</organism>
<feature type="binding site" evidence="13">
    <location>
        <position position="59"/>
    </location>
    <ligand>
        <name>GTP</name>
        <dbReference type="ChEBI" id="CHEBI:37565"/>
    </ligand>
</feature>
<evidence type="ECO:0000256" key="13">
    <source>
        <dbReference type="PIRSR" id="PIRSR606689-1"/>
    </source>
</evidence>
<dbReference type="Gene3D" id="3.40.50.300">
    <property type="entry name" value="P-loop containing nucleotide triphosphate hydrolases"/>
    <property type="match status" value="2"/>
</dbReference>
<dbReference type="SMART" id="SM00178">
    <property type="entry name" value="SAR"/>
    <property type="match status" value="1"/>
</dbReference>
<dbReference type="GO" id="GO:0016192">
    <property type="term" value="P:vesicle-mediated transport"/>
    <property type="evidence" value="ECO:0007669"/>
    <property type="project" value="UniProtKB-KW"/>
</dbReference>
<protein>
    <recommendedName>
        <fullName evidence="12">ADP-ribosylation factor</fullName>
    </recommendedName>
</protein>
<proteinExistence type="inferred from homology"/>
<evidence type="ECO:0000256" key="3">
    <source>
        <dbReference type="ARBA" id="ARBA00022448"/>
    </source>
</evidence>
<gene>
    <name evidence="15" type="ORF">BDK51DRAFT_30785</name>
</gene>
<keyword evidence="8" id="KW-0333">Golgi apparatus</keyword>
<evidence type="ECO:0000256" key="14">
    <source>
        <dbReference type="PIRSR" id="PIRSR606689-2"/>
    </source>
</evidence>
<dbReference type="GO" id="GO:0003924">
    <property type="term" value="F:GTPase activity"/>
    <property type="evidence" value="ECO:0007669"/>
    <property type="project" value="InterPro"/>
</dbReference>
<keyword evidence="5 13" id="KW-0547">Nucleotide-binding</keyword>
<keyword evidence="14" id="KW-0460">Magnesium</keyword>
<name>A0A4P9WFI7_9FUNG</name>
<feature type="binding site" evidence="14">
    <location>
        <position position="48"/>
    </location>
    <ligand>
        <name>Mg(2+)</name>
        <dbReference type="ChEBI" id="CHEBI:18420"/>
    </ligand>
</feature>
<keyword evidence="4" id="KW-0519">Myristate</keyword>
<evidence type="ECO:0000256" key="1">
    <source>
        <dbReference type="ARBA" id="ARBA00004555"/>
    </source>
</evidence>
<dbReference type="AlphaFoldDB" id="A0A4P9WFI7"/>
<evidence type="ECO:0000256" key="10">
    <source>
        <dbReference type="ARBA" id="ARBA00023288"/>
    </source>
</evidence>
<dbReference type="OrthoDB" id="2011769at2759"/>
<reference evidence="16" key="1">
    <citation type="journal article" date="2018" name="Nat. Microbiol.">
        <title>Leveraging single-cell genomics to expand the fungal tree of life.</title>
        <authorList>
            <person name="Ahrendt S.R."/>
            <person name="Quandt C.A."/>
            <person name="Ciobanu D."/>
            <person name="Clum A."/>
            <person name="Salamov A."/>
            <person name="Andreopoulos B."/>
            <person name="Cheng J.F."/>
            <person name="Woyke T."/>
            <person name="Pelin A."/>
            <person name="Henrissat B."/>
            <person name="Reynolds N.K."/>
            <person name="Benny G.L."/>
            <person name="Smith M.E."/>
            <person name="James T.Y."/>
            <person name="Grigoriev I.V."/>
        </authorList>
    </citation>
    <scope>NUCLEOTIDE SEQUENCE [LARGE SCALE GENOMIC DNA]</scope>
</reference>
<comment type="function">
    <text evidence="11">GTP-binding protein involved in protein trafficking; may modulate vesicle budding and uncoating within the Golgi apparatus.</text>
</comment>
<dbReference type="Pfam" id="PF00025">
    <property type="entry name" value="Arf"/>
    <property type="match status" value="2"/>
</dbReference>
<evidence type="ECO:0000256" key="11">
    <source>
        <dbReference type="ARBA" id="ARBA00053326"/>
    </source>
</evidence>
<keyword evidence="10" id="KW-0449">Lipoprotein</keyword>
<keyword evidence="7" id="KW-0653">Protein transport</keyword>
<dbReference type="InterPro" id="IPR027417">
    <property type="entry name" value="P-loop_NTPase"/>
</dbReference>
<keyword evidence="3" id="KW-0813">Transport</keyword>
<dbReference type="Proteomes" id="UP000269721">
    <property type="component" value="Unassembled WGS sequence"/>
</dbReference>
<dbReference type="GO" id="GO:0005794">
    <property type="term" value="C:Golgi apparatus"/>
    <property type="evidence" value="ECO:0007669"/>
    <property type="project" value="UniProtKB-SubCell"/>
</dbReference>
<keyword evidence="14" id="KW-0479">Metal-binding</keyword>
<comment type="similarity">
    <text evidence="2">Belongs to the small GTPase superfamily. Arf family.</text>
</comment>
<dbReference type="FunFam" id="3.40.50.300:FF:003500">
    <property type="entry name" value="ADP-ribosylation factor 1"/>
    <property type="match status" value="1"/>
</dbReference>
<dbReference type="GO" id="GO:0005525">
    <property type="term" value="F:GTP binding"/>
    <property type="evidence" value="ECO:0007669"/>
    <property type="project" value="UniProtKB-KW"/>
</dbReference>
<dbReference type="InterPro" id="IPR006689">
    <property type="entry name" value="Small_GTPase_ARF/SAR"/>
</dbReference>
<evidence type="ECO:0000256" key="5">
    <source>
        <dbReference type="ARBA" id="ARBA00022741"/>
    </source>
</evidence>
<evidence type="ECO:0000256" key="8">
    <source>
        <dbReference type="ARBA" id="ARBA00023034"/>
    </source>
</evidence>